<dbReference type="GO" id="GO:0000257">
    <property type="term" value="F:nitrilase activity"/>
    <property type="evidence" value="ECO:0007669"/>
    <property type="project" value="UniProtKB-ARBA"/>
</dbReference>
<dbReference type="PANTHER" id="PTHR46044:SF14">
    <property type="entry name" value="ARYLACETONITRILASE"/>
    <property type="match status" value="1"/>
</dbReference>
<organism evidence="5 6">
    <name type="scientific">Gonapodya prolifera (strain JEL478)</name>
    <name type="common">Monoblepharis prolifera</name>
    <dbReference type="NCBI Taxonomy" id="1344416"/>
    <lineage>
        <taxon>Eukaryota</taxon>
        <taxon>Fungi</taxon>
        <taxon>Fungi incertae sedis</taxon>
        <taxon>Chytridiomycota</taxon>
        <taxon>Chytridiomycota incertae sedis</taxon>
        <taxon>Monoblepharidomycetes</taxon>
        <taxon>Monoblepharidales</taxon>
        <taxon>Gonapodyaceae</taxon>
        <taxon>Gonapodya</taxon>
    </lineage>
</organism>
<dbReference type="SUPFAM" id="SSF56317">
    <property type="entry name" value="Carbon-nitrogen hydrolase"/>
    <property type="match status" value="1"/>
</dbReference>
<evidence type="ECO:0000256" key="1">
    <source>
        <dbReference type="ARBA" id="ARBA00008129"/>
    </source>
</evidence>
<feature type="domain" description="CN hydrolase" evidence="4">
    <location>
        <begin position="9"/>
        <end position="281"/>
    </location>
</feature>
<proteinExistence type="inferred from homology"/>
<reference evidence="5 6" key="1">
    <citation type="journal article" date="2015" name="Genome Biol. Evol.">
        <title>Phylogenomic analyses indicate that early fungi evolved digesting cell walls of algal ancestors of land plants.</title>
        <authorList>
            <person name="Chang Y."/>
            <person name="Wang S."/>
            <person name="Sekimoto S."/>
            <person name="Aerts A.L."/>
            <person name="Choi C."/>
            <person name="Clum A."/>
            <person name="LaButti K.M."/>
            <person name="Lindquist E.A."/>
            <person name="Yee Ngan C."/>
            <person name="Ohm R.A."/>
            <person name="Salamov A.A."/>
            <person name="Grigoriev I.V."/>
            <person name="Spatafora J.W."/>
            <person name="Berbee M.L."/>
        </authorList>
    </citation>
    <scope>NUCLEOTIDE SEQUENCE [LARGE SCALE GENOMIC DNA]</scope>
    <source>
        <strain evidence="5 6">JEL478</strain>
    </source>
</reference>
<keyword evidence="6" id="KW-1185">Reference proteome</keyword>
<sequence length="341" mass="37354">MPVPPSGKVKVSVVQAEPVWLDLQGGVAKTIELIKEAGAAGAKLIVFPETWIPGYPNYVWMMKVAEQFPFHQRYIENSLATDGPEMLSIRRAARDAGVMVSLGYSERHLASLYIADTLIGADGQVLMHRRKLKPTHMERTVFGDGNGSHLAVVRTDEGIVSSLNWEHLQPLTKYALYCQGAQIHCSHWPCFGLRLGPAFSGETNTMIARSMAVEGQCFVLFSSQVISPKSIEEIFVAGHPDRAPFLQPGGGFSRIYGPTGVLLTEEKPESEECIIYAEIDLTECLFAKTAADPGGHYSRPDVLRLVINDTPLVPMISSATEWEKEKIPGTYGLPGFGPLVD</sequence>
<dbReference type="STRING" id="1344416.A0A139A070"/>
<dbReference type="InterPro" id="IPR000132">
    <property type="entry name" value="Nitrilase/CN_hydratase_CS"/>
</dbReference>
<evidence type="ECO:0000256" key="2">
    <source>
        <dbReference type="ARBA" id="ARBA00022801"/>
    </source>
</evidence>
<protein>
    <submittedName>
        <fullName evidence="5">Aliphatic nitrilase</fullName>
    </submittedName>
</protein>
<evidence type="ECO:0000313" key="6">
    <source>
        <dbReference type="Proteomes" id="UP000070544"/>
    </source>
</evidence>
<dbReference type="InterPro" id="IPR003010">
    <property type="entry name" value="C-N_Hydrolase"/>
</dbReference>
<dbReference type="PROSITE" id="PS00920">
    <property type="entry name" value="NITRIL_CHT_1"/>
    <property type="match status" value="1"/>
</dbReference>
<accession>A0A139A070</accession>
<gene>
    <name evidence="5" type="ORF">M427DRAFT_139932</name>
</gene>
<dbReference type="EMBL" id="KQ965836">
    <property type="protein sequence ID" value="KXS10161.1"/>
    <property type="molecule type" value="Genomic_DNA"/>
</dbReference>
<dbReference type="AlphaFoldDB" id="A0A139A070"/>
<feature type="active site" description="Proton acceptor" evidence="3">
    <location>
        <position position="49"/>
    </location>
</feature>
<dbReference type="PANTHER" id="PTHR46044">
    <property type="entry name" value="NITRILASE"/>
    <property type="match status" value="1"/>
</dbReference>
<evidence type="ECO:0000313" key="5">
    <source>
        <dbReference type="EMBL" id="KXS10161.1"/>
    </source>
</evidence>
<comment type="similarity">
    <text evidence="1">Belongs to the carbon-nitrogen hydrolase superfamily. Nitrilase family.</text>
</comment>
<dbReference type="GO" id="GO:0016836">
    <property type="term" value="F:hydro-lyase activity"/>
    <property type="evidence" value="ECO:0007669"/>
    <property type="project" value="UniProtKB-ARBA"/>
</dbReference>
<evidence type="ECO:0000259" key="4">
    <source>
        <dbReference type="PROSITE" id="PS50263"/>
    </source>
</evidence>
<keyword evidence="2" id="KW-0378">Hydrolase</keyword>
<dbReference type="Proteomes" id="UP000070544">
    <property type="component" value="Unassembled WGS sequence"/>
</dbReference>
<dbReference type="CDD" id="cd07564">
    <property type="entry name" value="nitrilases_CHs"/>
    <property type="match status" value="1"/>
</dbReference>
<dbReference type="InterPro" id="IPR044149">
    <property type="entry name" value="Nitrilases_CHs"/>
</dbReference>
<dbReference type="InterPro" id="IPR036526">
    <property type="entry name" value="C-N_Hydrolase_sf"/>
</dbReference>
<dbReference type="PROSITE" id="PS50263">
    <property type="entry name" value="CN_HYDROLASE"/>
    <property type="match status" value="1"/>
</dbReference>
<dbReference type="OrthoDB" id="10250282at2759"/>
<name>A0A139A070_GONPJ</name>
<dbReference type="Gene3D" id="3.60.110.10">
    <property type="entry name" value="Carbon-nitrogen hydrolase"/>
    <property type="match status" value="1"/>
</dbReference>
<dbReference type="Pfam" id="PF00795">
    <property type="entry name" value="CN_hydrolase"/>
    <property type="match status" value="1"/>
</dbReference>
<dbReference type="OMA" id="WYPYFSF"/>
<evidence type="ECO:0000256" key="3">
    <source>
        <dbReference type="PROSITE-ProRule" id="PRU10139"/>
    </source>
</evidence>